<dbReference type="InterPro" id="IPR004358">
    <property type="entry name" value="Sig_transdc_His_kin-like_C"/>
</dbReference>
<dbReference type="FunFam" id="3.30.565.10:FF:000010">
    <property type="entry name" value="Sensor histidine kinase RcsC"/>
    <property type="match status" value="1"/>
</dbReference>
<keyword evidence="14" id="KW-0902">Two-component regulatory system</keyword>
<evidence type="ECO:0000259" key="18">
    <source>
        <dbReference type="PROSITE" id="PS50109"/>
    </source>
</evidence>
<dbReference type="Pfam" id="PF00072">
    <property type="entry name" value="Response_reg"/>
    <property type="match status" value="1"/>
</dbReference>
<dbReference type="Pfam" id="PF00497">
    <property type="entry name" value="SBP_bac_3"/>
    <property type="match status" value="2"/>
</dbReference>
<sequence>MLALIASCATAAESEQAYKPFQLMGRSQLAQQELSLSNDDWHWLRQKKNLVLGVSVPDYKPFDVTLSGSQYEGITADVFGLVSQLLHMPVQVRQFPNRTSAIEALKKGEIDLLGSANNYDVNDQPMNLSAQYAPEQSALFSRLNDKRTFGPSLDGMKIAMTYDYLSLDAVRKAFPGATFQVFDSRQQALGALAFGHVDFYLGDALSSNLLINENYFNYVKFERNLEIDSGGVRFAFSQDNPRLLGIINKALAVITPDQLGTIVKRWGGGTGTALNAHLNLTATENHWISEHPVLRVLISSDQAPVAFLDADGNFNGIAADLLKMVTLHTGIHFDIEYTDHLQNLANAVASDKADLVLLTASEERQSTVRFSHPFLSNPFALITRTDDNQHISLETMHGARLAIPQGHIFLKTVHTDYPDLKIIETPTLLEAMGMVQRGEADATVAELSVAQYYSLRLFDKKLRVVNVLGANSARFSFAMSRGNTELQSILDKVLLSIPPDEMNVISTRWRSNAVTRGQAWHDYRPLIYQISAAAAMLILVSLIWNANLRRQVKLRRQAEQALDDQLRFKQALINGTPHPIYVRDRQGRLVSCNDNYLETFGLTREQVIGKTAIEGAKGNASEALNFHDDYMLVMAEDRPLELDRLLKLGDRTLSIYHWIQPYRDLSGDIKGVICGWVDISERRVLVEQLQAAKEEADAASRAKTTFLATMSHEIRTPMNAVIGMLELSLKRADHGDFDRGAIEVAYGAARGLLELIGDILDIVRIESGHLNVSPQRANPRELVESVVRVFDGLARQKTLTLSLEMDSTVNTDVLIDPVRFKQVLSNLISNAIKFTEKGQIKLRVRGKPLDDDRLHLQLLVEDTGIGISEEDQQRLFQPFVQADQPAQTARGGTGLGLVICRSLCAMMGGTLSLRSTLGQGTTVMVDLTLSTLYPLPREHLPEPTQISDAGSSLRILVVDDHPANRLLMARQLTYLGHQIAEAVDGAQGYEVWARGQFDVIITDCNMPVMSGYELAQKVRETEAERQMPTCTILGFTANAQPDAVERCLAAGMNDCLFKPIGLASLSNTLSSLSALDLPAADQADTDVAQVEPVLFNLEEPERLTGRDPELMNMLLGELMRTNRSDLQQLLLLTPFTSNRQDLSDLAHRIKGAARMIQARQLVQGCETLESLCDQPETSDEQLTTQVHKVERAILELETAVSEHLS</sequence>
<dbReference type="PROSITE" id="PS50894">
    <property type="entry name" value="HPT"/>
    <property type="match status" value="1"/>
</dbReference>
<dbReference type="CDD" id="cd00082">
    <property type="entry name" value="HisKA"/>
    <property type="match status" value="1"/>
</dbReference>
<dbReference type="GO" id="GO:0009927">
    <property type="term" value="F:histidine phosphotransfer kinase activity"/>
    <property type="evidence" value="ECO:0007669"/>
    <property type="project" value="TreeGrafter"/>
</dbReference>
<dbReference type="SMART" id="SM00388">
    <property type="entry name" value="HisKA"/>
    <property type="match status" value="1"/>
</dbReference>
<keyword evidence="12" id="KW-0067">ATP-binding</keyword>
<keyword evidence="6 17" id="KW-0597">Phosphoprotein</keyword>
<dbReference type="Pfam" id="PF08448">
    <property type="entry name" value="PAS_4"/>
    <property type="match status" value="1"/>
</dbReference>
<dbReference type="GO" id="GO:0000155">
    <property type="term" value="F:phosphorelay sensor kinase activity"/>
    <property type="evidence" value="ECO:0007669"/>
    <property type="project" value="InterPro"/>
</dbReference>
<dbReference type="SUPFAM" id="SSF53850">
    <property type="entry name" value="Periplasmic binding protein-like II"/>
    <property type="match status" value="2"/>
</dbReference>
<dbReference type="GO" id="GO:0005886">
    <property type="term" value="C:plasma membrane"/>
    <property type="evidence" value="ECO:0007669"/>
    <property type="project" value="UniProtKB-SubCell"/>
</dbReference>
<keyword evidence="7" id="KW-0808">Transferase</keyword>
<dbReference type="NCBIfam" id="TIGR00229">
    <property type="entry name" value="sensory_box"/>
    <property type="match status" value="1"/>
</dbReference>
<dbReference type="AlphaFoldDB" id="A0A4R4KCN6"/>
<keyword evidence="23" id="KW-1185">Reference proteome</keyword>
<evidence type="ECO:0000256" key="5">
    <source>
        <dbReference type="ARBA" id="ARBA00022519"/>
    </source>
</evidence>
<evidence type="ECO:0000259" key="19">
    <source>
        <dbReference type="PROSITE" id="PS50110"/>
    </source>
</evidence>
<dbReference type="EMBL" id="RRZK01000008">
    <property type="protein sequence ID" value="TDB65610.1"/>
    <property type="molecule type" value="Genomic_DNA"/>
</dbReference>
<dbReference type="Gene3D" id="3.30.450.20">
    <property type="entry name" value="PAS domain"/>
    <property type="match status" value="1"/>
</dbReference>
<dbReference type="PROSITE" id="PS50109">
    <property type="entry name" value="HIS_KIN"/>
    <property type="match status" value="1"/>
</dbReference>
<dbReference type="InterPro" id="IPR036097">
    <property type="entry name" value="HisK_dim/P_sf"/>
</dbReference>
<evidence type="ECO:0000256" key="16">
    <source>
        <dbReference type="PROSITE-ProRule" id="PRU00110"/>
    </source>
</evidence>
<gene>
    <name evidence="22" type="ORF">EIY72_08860</name>
</gene>
<feature type="domain" description="HPt" evidence="21">
    <location>
        <begin position="1107"/>
        <end position="1205"/>
    </location>
</feature>
<evidence type="ECO:0000259" key="20">
    <source>
        <dbReference type="PROSITE" id="PS50112"/>
    </source>
</evidence>
<organism evidence="22 23">
    <name type="scientific">Pseudomonas vancouverensis</name>
    <dbReference type="NCBI Taxonomy" id="95300"/>
    <lineage>
        <taxon>Bacteria</taxon>
        <taxon>Pseudomonadati</taxon>
        <taxon>Pseudomonadota</taxon>
        <taxon>Gammaproteobacteria</taxon>
        <taxon>Pseudomonadales</taxon>
        <taxon>Pseudomonadaceae</taxon>
        <taxon>Pseudomonas</taxon>
    </lineage>
</organism>
<dbReference type="InterPro" id="IPR011006">
    <property type="entry name" value="CheY-like_superfamily"/>
</dbReference>
<dbReference type="InterPro" id="IPR001789">
    <property type="entry name" value="Sig_transdc_resp-reg_receiver"/>
</dbReference>
<dbReference type="InterPro" id="IPR036890">
    <property type="entry name" value="HATPase_C_sf"/>
</dbReference>
<dbReference type="SUPFAM" id="SSF47226">
    <property type="entry name" value="Histidine-containing phosphotransfer domain, HPT domain"/>
    <property type="match status" value="1"/>
</dbReference>
<accession>A0A4R4KCN6</accession>
<dbReference type="SMART" id="SM00062">
    <property type="entry name" value="PBPb"/>
    <property type="match status" value="2"/>
</dbReference>
<keyword evidence="15" id="KW-0472">Membrane</keyword>
<evidence type="ECO:0000256" key="15">
    <source>
        <dbReference type="ARBA" id="ARBA00023136"/>
    </source>
</evidence>
<feature type="modified residue" description="4-aspartylphosphate" evidence="17">
    <location>
        <position position="1003"/>
    </location>
</feature>
<dbReference type="PROSITE" id="PS50110">
    <property type="entry name" value="RESPONSE_REGULATORY"/>
    <property type="match status" value="1"/>
</dbReference>
<comment type="catalytic activity">
    <reaction evidence="1">
        <text>ATP + protein L-histidine = ADP + protein N-phospho-L-histidine.</text>
        <dbReference type="EC" id="2.7.13.3"/>
    </reaction>
</comment>
<dbReference type="CDD" id="cd16922">
    <property type="entry name" value="HATPase_EvgS-ArcB-TorS-like"/>
    <property type="match status" value="1"/>
</dbReference>
<dbReference type="RefSeq" id="WP_093230453.1">
    <property type="nucleotide sequence ID" value="NZ_LT629803.1"/>
</dbReference>
<dbReference type="PANTHER" id="PTHR43047:SF72">
    <property type="entry name" value="OSMOSENSING HISTIDINE PROTEIN KINASE SLN1"/>
    <property type="match status" value="1"/>
</dbReference>
<dbReference type="Gene3D" id="3.30.565.10">
    <property type="entry name" value="Histidine kinase-like ATPase, C-terminal domain"/>
    <property type="match status" value="1"/>
</dbReference>
<feature type="domain" description="Histidine kinase" evidence="18">
    <location>
        <begin position="709"/>
        <end position="931"/>
    </location>
</feature>
<keyword evidence="9" id="KW-0732">Signal</keyword>
<evidence type="ECO:0000256" key="17">
    <source>
        <dbReference type="PROSITE-ProRule" id="PRU00169"/>
    </source>
</evidence>
<dbReference type="InterPro" id="IPR005467">
    <property type="entry name" value="His_kinase_dom"/>
</dbReference>
<evidence type="ECO:0000313" key="23">
    <source>
        <dbReference type="Proteomes" id="UP000295254"/>
    </source>
</evidence>
<dbReference type="SMART" id="SM00091">
    <property type="entry name" value="PAS"/>
    <property type="match status" value="1"/>
</dbReference>
<dbReference type="InterPro" id="IPR013656">
    <property type="entry name" value="PAS_4"/>
</dbReference>
<dbReference type="Gene3D" id="3.40.50.2300">
    <property type="match status" value="1"/>
</dbReference>
<evidence type="ECO:0000256" key="13">
    <source>
        <dbReference type="ARBA" id="ARBA00022989"/>
    </source>
</evidence>
<evidence type="ECO:0000256" key="10">
    <source>
        <dbReference type="ARBA" id="ARBA00022741"/>
    </source>
</evidence>
<dbReference type="InterPro" id="IPR003661">
    <property type="entry name" value="HisK_dim/P_dom"/>
</dbReference>
<keyword evidence="4" id="KW-1003">Cell membrane</keyword>
<dbReference type="InterPro" id="IPR049870">
    <property type="entry name" value="BvgS-like_periplasmic1"/>
</dbReference>
<dbReference type="CDD" id="cd17546">
    <property type="entry name" value="REC_hyHK_CKI1_RcsC-like"/>
    <property type="match status" value="1"/>
</dbReference>
<dbReference type="Pfam" id="PF02518">
    <property type="entry name" value="HATPase_c"/>
    <property type="match status" value="1"/>
</dbReference>
<dbReference type="Pfam" id="PF00512">
    <property type="entry name" value="HisKA"/>
    <property type="match status" value="1"/>
</dbReference>
<dbReference type="CDD" id="cd00130">
    <property type="entry name" value="PAS"/>
    <property type="match status" value="1"/>
</dbReference>
<evidence type="ECO:0000256" key="6">
    <source>
        <dbReference type="ARBA" id="ARBA00022553"/>
    </source>
</evidence>
<evidence type="ECO:0000313" key="22">
    <source>
        <dbReference type="EMBL" id="TDB65610.1"/>
    </source>
</evidence>
<evidence type="ECO:0000256" key="9">
    <source>
        <dbReference type="ARBA" id="ARBA00022729"/>
    </source>
</evidence>
<evidence type="ECO:0000259" key="21">
    <source>
        <dbReference type="PROSITE" id="PS50894"/>
    </source>
</evidence>
<dbReference type="Gene3D" id="1.10.287.130">
    <property type="match status" value="1"/>
</dbReference>
<keyword evidence="11" id="KW-0418">Kinase</keyword>
<keyword evidence="13" id="KW-1133">Transmembrane helix</keyword>
<dbReference type="SUPFAM" id="SSF55785">
    <property type="entry name" value="PYP-like sensor domain (PAS domain)"/>
    <property type="match status" value="1"/>
</dbReference>
<protein>
    <recommendedName>
        <fullName evidence="3">histidine kinase</fullName>
        <ecNumber evidence="3">2.7.13.3</ecNumber>
    </recommendedName>
</protein>
<feature type="domain" description="Response regulatory" evidence="19">
    <location>
        <begin position="954"/>
        <end position="1073"/>
    </location>
</feature>
<dbReference type="Proteomes" id="UP000295254">
    <property type="component" value="Unassembled WGS sequence"/>
</dbReference>
<dbReference type="Gene3D" id="1.20.120.160">
    <property type="entry name" value="HPT domain"/>
    <property type="match status" value="1"/>
</dbReference>
<dbReference type="Pfam" id="PF01627">
    <property type="entry name" value="Hpt"/>
    <property type="match status" value="1"/>
</dbReference>
<dbReference type="InterPro" id="IPR008207">
    <property type="entry name" value="Sig_transdc_His_kin_Hpt_dom"/>
</dbReference>
<dbReference type="OrthoDB" id="9797243at2"/>
<dbReference type="EC" id="2.7.13.3" evidence="3"/>
<evidence type="ECO:0000256" key="12">
    <source>
        <dbReference type="ARBA" id="ARBA00022840"/>
    </source>
</evidence>
<dbReference type="InterPro" id="IPR001638">
    <property type="entry name" value="Solute-binding_3/MltF_N"/>
</dbReference>
<dbReference type="PRINTS" id="PR00344">
    <property type="entry name" value="BCTRLSENSOR"/>
</dbReference>
<feature type="domain" description="PAS" evidence="20">
    <location>
        <begin position="565"/>
        <end position="613"/>
    </location>
</feature>
<dbReference type="GO" id="GO:0005524">
    <property type="term" value="F:ATP binding"/>
    <property type="evidence" value="ECO:0007669"/>
    <property type="project" value="UniProtKB-KW"/>
</dbReference>
<keyword evidence="5" id="KW-0997">Cell inner membrane</keyword>
<keyword evidence="10" id="KW-0547">Nucleotide-binding</keyword>
<dbReference type="CDD" id="cd13705">
    <property type="entry name" value="PBP2_BvgS_D1"/>
    <property type="match status" value="1"/>
</dbReference>
<dbReference type="CDD" id="cd00088">
    <property type="entry name" value="HPT"/>
    <property type="match status" value="1"/>
</dbReference>
<evidence type="ECO:0000256" key="14">
    <source>
        <dbReference type="ARBA" id="ARBA00023012"/>
    </source>
</evidence>
<evidence type="ECO:0000256" key="7">
    <source>
        <dbReference type="ARBA" id="ARBA00022679"/>
    </source>
</evidence>
<evidence type="ECO:0000256" key="8">
    <source>
        <dbReference type="ARBA" id="ARBA00022692"/>
    </source>
</evidence>
<evidence type="ECO:0000256" key="1">
    <source>
        <dbReference type="ARBA" id="ARBA00000085"/>
    </source>
</evidence>
<dbReference type="SUPFAM" id="SSF47384">
    <property type="entry name" value="Homodimeric domain of signal transducing histidine kinase"/>
    <property type="match status" value="1"/>
</dbReference>
<feature type="modified residue" description="Phosphohistidine" evidence="16">
    <location>
        <position position="1147"/>
    </location>
</feature>
<name>A0A4R4KCN6_PSEVA</name>
<proteinExistence type="predicted"/>
<reference evidence="23" key="1">
    <citation type="journal article" date="2019" name="bioRxiv">
        <title>Bacterially produced spermidine induces plant systemic susceptibility to pathogens.</title>
        <authorList>
            <person name="Melnyk R.A."/>
            <person name="Beskrovnaya P.A."/>
            <person name="Liu Z."/>
            <person name="Song Y."/>
            <person name="Haney C.H."/>
        </authorList>
    </citation>
    <scope>NUCLEOTIDE SEQUENCE [LARGE SCALE GENOMIC DNA]</scope>
    <source>
        <strain evidence="23">Dha-51</strain>
    </source>
</reference>
<dbReference type="CDD" id="cd13707">
    <property type="entry name" value="PBP2_BvgS_D2"/>
    <property type="match status" value="1"/>
</dbReference>
<dbReference type="SUPFAM" id="SSF55874">
    <property type="entry name" value="ATPase domain of HSP90 chaperone/DNA topoisomerase II/histidine kinase"/>
    <property type="match status" value="1"/>
</dbReference>
<evidence type="ECO:0000256" key="3">
    <source>
        <dbReference type="ARBA" id="ARBA00012438"/>
    </source>
</evidence>
<dbReference type="SMART" id="SM00448">
    <property type="entry name" value="REC"/>
    <property type="match status" value="1"/>
</dbReference>
<keyword evidence="8" id="KW-0812">Transmembrane</keyword>
<evidence type="ECO:0000256" key="11">
    <source>
        <dbReference type="ARBA" id="ARBA00022777"/>
    </source>
</evidence>
<dbReference type="InterPro" id="IPR035965">
    <property type="entry name" value="PAS-like_dom_sf"/>
</dbReference>
<dbReference type="Gene3D" id="3.40.190.10">
    <property type="entry name" value="Periplasmic binding protein-like II"/>
    <property type="match status" value="4"/>
</dbReference>
<dbReference type="InterPro" id="IPR036641">
    <property type="entry name" value="HPT_dom_sf"/>
</dbReference>
<dbReference type="InterPro" id="IPR049871">
    <property type="entry name" value="BvgS-like_periplasmic2"/>
</dbReference>
<dbReference type="InterPro" id="IPR003594">
    <property type="entry name" value="HATPase_dom"/>
</dbReference>
<evidence type="ECO:0000256" key="2">
    <source>
        <dbReference type="ARBA" id="ARBA00004429"/>
    </source>
</evidence>
<evidence type="ECO:0000256" key="4">
    <source>
        <dbReference type="ARBA" id="ARBA00022475"/>
    </source>
</evidence>
<comment type="caution">
    <text evidence="22">The sequence shown here is derived from an EMBL/GenBank/DDBJ whole genome shotgun (WGS) entry which is preliminary data.</text>
</comment>
<dbReference type="PANTHER" id="PTHR43047">
    <property type="entry name" value="TWO-COMPONENT HISTIDINE PROTEIN KINASE"/>
    <property type="match status" value="1"/>
</dbReference>
<dbReference type="SUPFAM" id="SSF52172">
    <property type="entry name" value="CheY-like"/>
    <property type="match status" value="1"/>
</dbReference>
<dbReference type="SMART" id="SM00387">
    <property type="entry name" value="HATPase_c"/>
    <property type="match status" value="1"/>
</dbReference>
<dbReference type="InterPro" id="IPR000014">
    <property type="entry name" value="PAS"/>
</dbReference>
<dbReference type="PROSITE" id="PS50112">
    <property type="entry name" value="PAS"/>
    <property type="match status" value="1"/>
</dbReference>
<comment type="subcellular location">
    <subcellularLocation>
        <location evidence="2">Cell inner membrane</location>
        <topology evidence="2">Multi-pass membrane protein</topology>
    </subcellularLocation>
</comment>